<evidence type="ECO:0000313" key="1">
    <source>
        <dbReference type="EMBL" id="GAE30070.1"/>
    </source>
</evidence>
<sequence>MATPQWIKTQCEQHVNQPVQLQVNGQQEYQGVIEHVDDHHVYLLVPTDEQGQYMDVKEAWMEWNHQQWGNTQHGINQRNIDHRYYPYYPYYPYYYPYYRPRPVWNRFVLPLALLTAFAVL</sequence>
<protein>
    <submittedName>
        <fullName evidence="1">Uncharacterized protein</fullName>
    </submittedName>
</protein>
<keyword evidence="2" id="KW-1185">Reference proteome</keyword>
<proteinExistence type="predicted"/>
<comment type="caution">
    <text evidence="1">The sequence shown here is derived from an EMBL/GenBank/DDBJ whole genome shotgun (WGS) entry which is preliminary data.</text>
</comment>
<accession>W4QDE6</accession>
<dbReference type="AlphaFoldDB" id="W4QDE6"/>
<dbReference type="Proteomes" id="UP000018895">
    <property type="component" value="Unassembled WGS sequence"/>
</dbReference>
<reference evidence="1" key="1">
    <citation type="journal article" date="2014" name="Genome Announc.">
        <title>Draft Genome Sequences of Three Alkaliphilic Bacillus Strains, Bacillus wakoensis JCM 9140T, Bacillus akibai JCM 9157T, and Bacillus hemicellulosilyticus JCM 9152T.</title>
        <authorList>
            <person name="Yuki M."/>
            <person name="Oshima K."/>
            <person name="Suda W."/>
            <person name="Oshida Y."/>
            <person name="Kitamura K."/>
            <person name="Iida T."/>
            <person name="Hattori M."/>
            <person name="Ohkuma M."/>
        </authorList>
    </citation>
    <scope>NUCLEOTIDE SEQUENCE [LARGE SCALE GENOMIC DNA]</scope>
    <source>
        <strain evidence="1">JCM 9152</strain>
    </source>
</reference>
<dbReference type="EMBL" id="BAUU01000008">
    <property type="protein sequence ID" value="GAE30070.1"/>
    <property type="molecule type" value="Genomic_DNA"/>
</dbReference>
<name>W4QDE6_9BACI</name>
<dbReference type="STRING" id="1236971.JCM9152_1466"/>
<dbReference type="OrthoDB" id="2943863at2"/>
<gene>
    <name evidence="1" type="ORF">JCM9152_1466</name>
</gene>
<dbReference type="RefSeq" id="WP_035342340.1">
    <property type="nucleotide sequence ID" value="NZ_BAUU01000008.1"/>
</dbReference>
<organism evidence="1 2">
    <name type="scientific">Halalkalibacter hemicellulosilyticusJCM 9152</name>
    <dbReference type="NCBI Taxonomy" id="1236971"/>
    <lineage>
        <taxon>Bacteria</taxon>
        <taxon>Bacillati</taxon>
        <taxon>Bacillota</taxon>
        <taxon>Bacilli</taxon>
        <taxon>Bacillales</taxon>
        <taxon>Bacillaceae</taxon>
        <taxon>Halalkalibacter</taxon>
    </lineage>
</organism>
<evidence type="ECO:0000313" key="2">
    <source>
        <dbReference type="Proteomes" id="UP000018895"/>
    </source>
</evidence>